<dbReference type="AlphaFoldDB" id="A0A1G8JBC7"/>
<feature type="domain" description="HicB-like antitoxin of toxin-antitoxin system" evidence="1">
    <location>
        <begin position="11"/>
        <end position="119"/>
    </location>
</feature>
<dbReference type="Pfam" id="PF15919">
    <property type="entry name" value="HicB_lk_antitox"/>
    <property type="match status" value="1"/>
</dbReference>
<dbReference type="SUPFAM" id="SSF143100">
    <property type="entry name" value="TTHA1013/TTHA0281-like"/>
    <property type="match status" value="1"/>
</dbReference>
<name>A0A1G8JBC7_9FIRM</name>
<reference evidence="3" key="1">
    <citation type="submission" date="2016-10" db="EMBL/GenBank/DDBJ databases">
        <authorList>
            <person name="Varghese N."/>
            <person name="Submissions S."/>
        </authorList>
    </citation>
    <scope>NUCLEOTIDE SEQUENCE [LARGE SCALE GENOMIC DNA]</scope>
    <source>
        <strain evidence="3">DSM 8344</strain>
    </source>
</reference>
<evidence type="ECO:0000259" key="1">
    <source>
        <dbReference type="Pfam" id="PF15919"/>
    </source>
</evidence>
<dbReference type="InterPro" id="IPR035069">
    <property type="entry name" value="TTHA1013/TTHA0281-like"/>
</dbReference>
<dbReference type="STRING" id="1121419.SAMN05443529_13213"/>
<accession>A0A1G8JBC7</accession>
<dbReference type="InterPro" id="IPR031807">
    <property type="entry name" value="HicB-like"/>
</dbReference>
<dbReference type="OrthoDB" id="5419659at2"/>
<sequence length="134" mass="15130">MIYVFPAIFTPVENGYAIRFPDLPGTNSQGNDLANAIYMARDSLATWLDYLLDEKEEIPTPSMSHNIPLDDGQFVTMIDIDMTAYRRHKNSKAVKKTLSIPSWLNEEAEAQNVNFSSILQDALKEHLGIQANQK</sequence>
<dbReference type="Proteomes" id="UP000198656">
    <property type="component" value="Unassembled WGS sequence"/>
</dbReference>
<organism evidence="2 3">
    <name type="scientific">Desulfosporosinus hippei DSM 8344</name>
    <dbReference type="NCBI Taxonomy" id="1121419"/>
    <lineage>
        <taxon>Bacteria</taxon>
        <taxon>Bacillati</taxon>
        <taxon>Bacillota</taxon>
        <taxon>Clostridia</taxon>
        <taxon>Eubacteriales</taxon>
        <taxon>Desulfitobacteriaceae</taxon>
        <taxon>Desulfosporosinus</taxon>
    </lineage>
</organism>
<dbReference type="EMBL" id="FNCP01000032">
    <property type="protein sequence ID" value="SDI28287.1"/>
    <property type="molecule type" value="Genomic_DNA"/>
</dbReference>
<dbReference type="RefSeq" id="WP_092335421.1">
    <property type="nucleotide sequence ID" value="NZ_FNCP01000032.1"/>
</dbReference>
<evidence type="ECO:0000313" key="2">
    <source>
        <dbReference type="EMBL" id="SDI28287.1"/>
    </source>
</evidence>
<proteinExistence type="predicted"/>
<dbReference type="Gene3D" id="3.30.160.250">
    <property type="match status" value="1"/>
</dbReference>
<keyword evidence="3" id="KW-1185">Reference proteome</keyword>
<evidence type="ECO:0000313" key="3">
    <source>
        <dbReference type="Proteomes" id="UP000198656"/>
    </source>
</evidence>
<protein>
    <submittedName>
        <fullName evidence="2">Predicted nuclease of the RNAse H fold, HicB family</fullName>
    </submittedName>
</protein>
<gene>
    <name evidence="2" type="ORF">SAMN05443529_13213</name>
</gene>